<evidence type="ECO:0000313" key="4">
    <source>
        <dbReference type="EMBL" id="VDM44591.1"/>
    </source>
</evidence>
<reference evidence="6" key="1">
    <citation type="submission" date="2016-06" db="UniProtKB">
        <authorList>
            <consortium name="WormBaseParasite"/>
        </authorList>
    </citation>
    <scope>IDENTIFICATION</scope>
</reference>
<dbReference type="PANTHER" id="PTHR45632:SF3">
    <property type="entry name" value="KELCH-LIKE PROTEIN 32"/>
    <property type="match status" value="1"/>
</dbReference>
<evidence type="ECO:0000313" key="6">
    <source>
        <dbReference type="WBParaSite" id="TCNE_0001327001-mRNA-1"/>
    </source>
</evidence>
<dbReference type="Pfam" id="PF24681">
    <property type="entry name" value="Kelch_KLHDC2_KLHL20_DRC7"/>
    <property type="match status" value="1"/>
</dbReference>
<dbReference type="SUPFAM" id="SSF117281">
    <property type="entry name" value="Kelch motif"/>
    <property type="match status" value="1"/>
</dbReference>
<dbReference type="InterPro" id="IPR006652">
    <property type="entry name" value="Kelch_1"/>
</dbReference>
<gene>
    <name evidence="4" type="ORF">TCNE_LOCUS13270</name>
</gene>
<evidence type="ECO:0000256" key="2">
    <source>
        <dbReference type="ARBA" id="ARBA00022737"/>
    </source>
</evidence>
<dbReference type="Pfam" id="PF01344">
    <property type="entry name" value="Kelch_1"/>
    <property type="match status" value="1"/>
</dbReference>
<dbReference type="AlphaFoldDB" id="A0A183UXQ0"/>
<dbReference type="WBParaSite" id="TCNE_0001327001-mRNA-1">
    <property type="protein sequence ID" value="TCNE_0001327001-mRNA-1"/>
    <property type="gene ID" value="TCNE_0001327001"/>
</dbReference>
<dbReference type="PANTHER" id="PTHR45632">
    <property type="entry name" value="LD33804P"/>
    <property type="match status" value="1"/>
</dbReference>
<name>A0A183UXQ0_TOXCA</name>
<keyword evidence="5" id="KW-1185">Reference proteome</keyword>
<dbReference type="Gene3D" id="2.120.10.80">
    <property type="entry name" value="Kelch-type beta propeller"/>
    <property type="match status" value="2"/>
</dbReference>
<dbReference type="EMBL" id="UYWY01021644">
    <property type="protein sequence ID" value="VDM44591.1"/>
    <property type="molecule type" value="Genomic_DNA"/>
</dbReference>
<dbReference type="InterPro" id="IPR017096">
    <property type="entry name" value="BTB-kelch_protein"/>
</dbReference>
<dbReference type="InterPro" id="IPR011705">
    <property type="entry name" value="BACK"/>
</dbReference>
<dbReference type="SMART" id="SM00875">
    <property type="entry name" value="BACK"/>
    <property type="match status" value="1"/>
</dbReference>
<sequence length="552" mass="63507">MVASAGNYGETDTNYDATTVVNRIDAQLDALHDCTVSANNHAELLKDILHFLQYGCIETDDWLRLENILDQACKQCRQWKLREIEKYILYRFIGEINEENCLSVWLMCKNSLPDQLTKIFDYLLYIINDSVNNNKNLEFYRLDMAHLCEILNSDMLNIKEEMDVWKLIKKWILIDKRKRELQLQPLLQCLRYNLLTEKEKDEVKDDLVRMKFIANHFCAFQHNDTNNPRMARDLILALCGWEWLGPSNRIEVFDAVEHRWKRVPSMEDKRKISYHGCVVIDQKIYMIGGFDGSDCFNTMRCYDGETRQWTELAPMHYPRCYIAACEINGLIVAVGGSDGHFRLRAAEIYNPEKNQWTTIRNMNQRRSDAAACSMAGRVFVAGGFTGDIVLQSVEMYSPEKDIWIEVANMNSPRSGLACVAADNYIIFAGGFDGNNRLNTVEMLRLGSAHTTPMPPMPFARSNFDLCKLGSKFYAIGGYTTCLTRHVLCFDGHQWDFSHDLCVGRSALRVIVLRGWPDPRWILNDEEDSVRSATTLNTAKKSIDQMAIVHSEG</sequence>
<evidence type="ECO:0000313" key="5">
    <source>
        <dbReference type="Proteomes" id="UP000050794"/>
    </source>
</evidence>
<feature type="domain" description="BACK" evidence="3">
    <location>
        <begin position="101"/>
        <end position="204"/>
    </location>
</feature>
<reference evidence="4 5" key="2">
    <citation type="submission" date="2018-11" db="EMBL/GenBank/DDBJ databases">
        <authorList>
            <consortium name="Pathogen Informatics"/>
        </authorList>
    </citation>
    <scope>NUCLEOTIDE SEQUENCE [LARGE SCALE GENOMIC DNA]</scope>
</reference>
<proteinExistence type="predicted"/>
<keyword evidence="2" id="KW-0677">Repeat</keyword>
<dbReference type="Pfam" id="PF07707">
    <property type="entry name" value="BACK"/>
    <property type="match status" value="1"/>
</dbReference>
<evidence type="ECO:0000259" key="3">
    <source>
        <dbReference type="SMART" id="SM00875"/>
    </source>
</evidence>
<dbReference type="SMART" id="SM00612">
    <property type="entry name" value="Kelch"/>
    <property type="match status" value="6"/>
</dbReference>
<protein>
    <submittedName>
        <fullName evidence="6">BACK domain-containing protein</fullName>
    </submittedName>
</protein>
<accession>A0A183UXQ0</accession>
<dbReference type="PIRSF" id="PIRSF037037">
    <property type="entry name" value="Kelch-like_protein_gigaxonin"/>
    <property type="match status" value="1"/>
</dbReference>
<dbReference type="Gene3D" id="1.25.40.420">
    <property type="match status" value="1"/>
</dbReference>
<dbReference type="Proteomes" id="UP000050794">
    <property type="component" value="Unassembled WGS sequence"/>
</dbReference>
<dbReference type="InterPro" id="IPR015915">
    <property type="entry name" value="Kelch-typ_b-propeller"/>
</dbReference>
<evidence type="ECO:0000256" key="1">
    <source>
        <dbReference type="ARBA" id="ARBA00022441"/>
    </source>
</evidence>
<organism evidence="5 6">
    <name type="scientific">Toxocara canis</name>
    <name type="common">Canine roundworm</name>
    <dbReference type="NCBI Taxonomy" id="6265"/>
    <lineage>
        <taxon>Eukaryota</taxon>
        <taxon>Metazoa</taxon>
        <taxon>Ecdysozoa</taxon>
        <taxon>Nematoda</taxon>
        <taxon>Chromadorea</taxon>
        <taxon>Rhabditida</taxon>
        <taxon>Spirurina</taxon>
        <taxon>Ascaridomorpha</taxon>
        <taxon>Ascaridoidea</taxon>
        <taxon>Toxocaridae</taxon>
        <taxon>Toxocara</taxon>
    </lineage>
</organism>
<keyword evidence="1" id="KW-0880">Kelch repeat</keyword>